<evidence type="ECO:0000313" key="3">
    <source>
        <dbReference type="Proteomes" id="UP000008630"/>
    </source>
</evidence>
<dbReference type="OrthoDB" id="9815354at2"/>
<dbReference type="KEGG" id="bhl:Bache_1723"/>
<keyword evidence="3" id="KW-1185">Reference proteome</keyword>
<sequence length="95" mass="10691">MSTVPFEQMILRGCGIDVHKDVVVATISGEGLKTETRSYKTFSSSLTELKEWLLSNGITHVAMESTGVYWKPVYKVLECCKSFNSCMIFLSFVKQ</sequence>
<protein>
    <submittedName>
        <fullName evidence="2">Transposase IS116/IS110/IS902 family protein</fullName>
    </submittedName>
</protein>
<dbReference type="Proteomes" id="UP000008630">
    <property type="component" value="Chromosome"/>
</dbReference>
<dbReference type="AlphaFoldDB" id="E6SNH2"/>
<evidence type="ECO:0000259" key="1">
    <source>
        <dbReference type="Pfam" id="PF01548"/>
    </source>
</evidence>
<dbReference type="HOGENOM" id="CLU_036902_18_3_10"/>
<name>E6SNH2_BACT6</name>
<dbReference type="STRING" id="693979.Bache_1723"/>
<dbReference type="GO" id="GO:0003677">
    <property type="term" value="F:DNA binding"/>
    <property type="evidence" value="ECO:0007669"/>
    <property type="project" value="InterPro"/>
</dbReference>
<feature type="domain" description="Transposase IS110-like N-terminal" evidence="1">
    <location>
        <begin position="14"/>
        <end position="78"/>
    </location>
</feature>
<proteinExistence type="predicted"/>
<dbReference type="InterPro" id="IPR002525">
    <property type="entry name" value="Transp_IS110-like_N"/>
</dbReference>
<evidence type="ECO:0000313" key="2">
    <source>
        <dbReference type="EMBL" id="ADV43721.1"/>
    </source>
</evidence>
<dbReference type="eggNOG" id="COG3547">
    <property type="taxonomic scope" value="Bacteria"/>
</dbReference>
<dbReference type="GO" id="GO:0004803">
    <property type="term" value="F:transposase activity"/>
    <property type="evidence" value="ECO:0007669"/>
    <property type="project" value="InterPro"/>
</dbReference>
<dbReference type="RefSeq" id="WP_013547315.1">
    <property type="nucleotide sequence ID" value="NC_014933.1"/>
</dbReference>
<organism evidence="2 3">
    <name type="scientific">Bacteroides helcogenes (strain ATCC 35417 / DSM 20613 / JCM 6297 / CCUG 15421 / P 36-108)</name>
    <dbReference type="NCBI Taxonomy" id="693979"/>
    <lineage>
        <taxon>Bacteria</taxon>
        <taxon>Pseudomonadati</taxon>
        <taxon>Bacteroidota</taxon>
        <taxon>Bacteroidia</taxon>
        <taxon>Bacteroidales</taxon>
        <taxon>Bacteroidaceae</taxon>
        <taxon>Bacteroides</taxon>
    </lineage>
</organism>
<dbReference type="EMBL" id="CP002352">
    <property type="protein sequence ID" value="ADV43721.1"/>
    <property type="molecule type" value="Genomic_DNA"/>
</dbReference>
<gene>
    <name evidence="2" type="ordered locus">Bache_1723</name>
</gene>
<dbReference type="GO" id="GO:0006313">
    <property type="term" value="P:DNA transposition"/>
    <property type="evidence" value="ECO:0007669"/>
    <property type="project" value="InterPro"/>
</dbReference>
<dbReference type="Pfam" id="PF01548">
    <property type="entry name" value="DEDD_Tnp_IS110"/>
    <property type="match status" value="1"/>
</dbReference>
<reference evidence="2 3" key="2">
    <citation type="journal article" date="2011" name="Stand. Genomic Sci.">
        <title>Complete genome sequence of Bacteroides helcogenes type strain (P 36-108).</title>
        <authorList>
            <person name="Pati A."/>
            <person name="Gronow S."/>
            <person name="Zeytun A."/>
            <person name="Lapidus A."/>
            <person name="Nolan M."/>
            <person name="Hammon N."/>
            <person name="Deshpande S."/>
            <person name="Cheng J.F."/>
            <person name="Tapia R."/>
            <person name="Han C."/>
            <person name="Goodwin L."/>
            <person name="Pitluck S."/>
            <person name="Liolios K."/>
            <person name="Pagani I."/>
            <person name="Ivanova N."/>
            <person name="Mavromatis K."/>
            <person name="Chen A."/>
            <person name="Palaniappan K."/>
            <person name="Land M."/>
            <person name="Hauser L."/>
            <person name="Chang Y.J."/>
            <person name="Jeffries C.D."/>
            <person name="Detter J.C."/>
            <person name="Brambilla E."/>
            <person name="Rohde M."/>
            <person name="Goker M."/>
            <person name="Woyke T."/>
            <person name="Bristow J."/>
            <person name="Eisen J.A."/>
            <person name="Markowitz V."/>
            <person name="Hugenholtz P."/>
            <person name="Kyrpides N.C."/>
            <person name="Klenk H.P."/>
            <person name="Lucas S."/>
        </authorList>
    </citation>
    <scope>NUCLEOTIDE SEQUENCE [LARGE SCALE GENOMIC DNA]</scope>
    <source>
        <strain evidence="3">ATCC 35417 / DSM 20613 / JCM 6297 / CCUG 15421 / P 36-108</strain>
    </source>
</reference>
<reference key="1">
    <citation type="submission" date="2010-11" db="EMBL/GenBank/DDBJ databases">
        <title>The complete genome of Bacteroides helcogenes P 36-108.</title>
        <authorList>
            <consortium name="US DOE Joint Genome Institute (JGI-PGF)"/>
            <person name="Lucas S."/>
            <person name="Copeland A."/>
            <person name="Lapidus A."/>
            <person name="Bruce D."/>
            <person name="Goodwin L."/>
            <person name="Pitluck S."/>
            <person name="Kyrpides N."/>
            <person name="Mavromatis K."/>
            <person name="Ivanova N."/>
            <person name="Zeytun A."/>
            <person name="Brettin T."/>
            <person name="Detter J.C."/>
            <person name="Tapia R."/>
            <person name="Han C."/>
            <person name="Land M."/>
            <person name="Hauser L."/>
            <person name="Markowitz V."/>
            <person name="Cheng J.-F."/>
            <person name="Hugenholtz P."/>
            <person name="Woyke T."/>
            <person name="Wu D."/>
            <person name="Gronow S."/>
            <person name="Wellnitz S."/>
            <person name="Brambilla E."/>
            <person name="Klenk H.-P."/>
            <person name="Eisen J.A."/>
        </authorList>
    </citation>
    <scope>NUCLEOTIDE SEQUENCE</scope>
    <source>
        <strain>P 36-108</strain>
    </source>
</reference>
<accession>E6SNH2</accession>